<dbReference type="HAMAP" id="MF_01898">
    <property type="entry name" value="GyrB"/>
    <property type="match status" value="1"/>
</dbReference>
<dbReference type="Pfam" id="PF00204">
    <property type="entry name" value="DNA_gyraseB"/>
    <property type="match status" value="1"/>
</dbReference>
<keyword evidence="10" id="KW-0963">Cytoplasm</keyword>
<keyword evidence="5 10" id="KW-0067">ATP-binding</keyword>
<dbReference type="GO" id="GO:0003918">
    <property type="term" value="F:DNA topoisomerase type II (double strand cut, ATP-hydrolyzing) activity"/>
    <property type="evidence" value="ECO:0007669"/>
    <property type="project" value="UniProtKB-EC"/>
</dbReference>
<dbReference type="InterPro" id="IPR013506">
    <property type="entry name" value="Topo_IIA_bsu_dom2"/>
</dbReference>
<dbReference type="EC" id="5.6.2.2" evidence="10"/>
<dbReference type="NCBIfam" id="NF011501">
    <property type="entry name" value="PRK14939.1"/>
    <property type="match status" value="1"/>
</dbReference>
<dbReference type="InterPro" id="IPR013760">
    <property type="entry name" value="Topo_IIA-like_dom_sf"/>
</dbReference>
<comment type="catalytic activity">
    <reaction evidence="1 10">
        <text>ATP-dependent breakage, passage and rejoining of double-stranded DNA.</text>
        <dbReference type="EC" id="5.6.2.2"/>
    </reaction>
</comment>
<dbReference type="NCBIfam" id="TIGR01059">
    <property type="entry name" value="gyrB"/>
    <property type="match status" value="1"/>
</dbReference>
<comment type="cofactor">
    <cofactor evidence="10">
        <name>Mg(2+)</name>
        <dbReference type="ChEBI" id="CHEBI:18420"/>
    </cofactor>
    <cofactor evidence="10">
        <name>Mn(2+)</name>
        <dbReference type="ChEBI" id="CHEBI:29035"/>
    </cofactor>
    <cofactor evidence="10">
        <name>Ca(2+)</name>
        <dbReference type="ChEBI" id="CHEBI:29108"/>
    </cofactor>
    <text evidence="10">Binds two Mg(2+) per subunit. The magnesium ions form salt bridges with both the protein and the DNA. Can also accept other divalent metal cations, such as Mn(2+) or Ca(2+).</text>
</comment>
<comment type="subunit">
    <text evidence="10">Heterotetramer, composed of two GyrA and two GyrB chains. In the heterotetramer, GyrA contains the active site tyrosine that forms a transient covalent intermediate with DNA, while GyrB binds cofactors and catalyzes ATP hydrolysis.</text>
</comment>
<dbReference type="InterPro" id="IPR034160">
    <property type="entry name" value="TOPRIM_GyrB"/>
</dbReference>
<dbReference type="InterPro" id="IPR014721">
    <property type="entry name" value="Ribsml_uS5_D2-typ_fold_subgr"/>
</dbReference>
<dbReference type="InterPro" id="IPR036890">
    <property type="entry name" value="HATPase_C_sf"/>
</dbReference>
<dbReference type="InterPro" id="IPR000565">
    <property type="entry name" value="Topo_IIA_B"/>
</dbReference>
<dbReference type="Pfam" id="PF02518">
    <property type="entry name" value="HATPase_c"/>
    <property type="match status" value="1"/>
</dbReference>
<keyword evidence="9 10" id="KW-0413">Isomerase</keyword>
<sequence>MSEIQETIDNKANYGADNIQVLEGLEAVRKRPSMYIGDTGIKGLHHLIWEVVDNSIDEALAGHCDTIKVTINVDNSITVEDNGRGIPTGMHSKEKKSALEVVMTVLHAGGKFDKDTYKVSGGLHGVGVSCVNALSTDLKVTVYREGKIFQQEYKIGVPQYPVKEIGIADRTGTTVHFKPDDTIFTVTEYKYETVANRLRELSFLNAGIKVYLTDLRDLDENGVPKSDEFFSEGGLREFVTYLDSTRERLIAEPIYMEGDKNGVPVQVAMMYNTSYSENVVSYVNNINTIEGGTHVAGFRGALTRTLKNYADKSGALDKLKIDIAGDDFREGLTAVISVKVAEPQFEGQTKTKLGNGEVSGAVSAAMSDMLETWLEEHPKEARQIVAKVILAAQARHAARKAREMVQRKTVLGGNSLPGKLADCSDSDPATCELYLVEGDSAGGTAKQGRNRAFQAILPLRGKILNVEKAQEYKIYENDEIKNMITALGVSFGKDGDERALNIEKLRYHKIIIMTDADVDGSHIRTLILTFFFRYMKELVDNGYIYIAQPPLYLVKKGQQSRYCWTEAQRDLAIRELGGDKESSVGVQRYKGLGEMNAEQLWETTMDPESRTLKQVTIESAAEADHLFSMLMGDEVAPRREFIEKNAKYAKVDV</sequence>
<evidence type="ECO:0000256" key="7">
    <source>
        <dbReference type="ARBA" id="ARBA00023029"/>
    </source>
</evidence>
<dbReference type="InterPro" id="IPR003594">
    <property type="entry name" value="HATPase_dom"/>
</dbReference>
<dbReference type="PRINTS" id="PR01159">
    <property type="entry name" value="DNAGYRASEB"/>
</dbReference>
<comment type="miscellaneous">
    <text evidence="10">Few gyrases are as efficient as E.coli at forming negative supercoils. Not all organisms have 2 type II topoisomerases; in organisms with a single type II topoisomerase this enzyme also has to decatenate newly replicated chromosomes.</text>
</comment>
<evidence type="ECO:0000256" key="1">
    <source>
        <dbReference type="ARBA" id="ARBA00000185"/>
    </source>
</evidence>
<dbReference type="InterPro" id="IPR018522">
    <property type="entry name" value="TopoIIA_CS"/>
</dbReference>
<keyword evidence="3 10" id="KW-0479">Metal-binding</keyword>
<dbReference type="SMART" id="SM00433">
    <property type="entry name" value="TOP2c"/>
    <property type="match status" value="1"/>
</dbReference>
<dbReference type="PANTHER" id="PTHR45866:SF1">
    <property type="entry name" value="DNA GYRASE SUBUNIT B, MITOCHONDRIAL"/>
    <property type="match status" value="1"/>
</dbReference>
<feature type="site" description="Interaction with DNA" evidence="10">
    <location>
        <position position="465"/>
    </location>
</feature>
<evidence type="ECO:0000259" key="11">
    <source>
        <dbReference type="PROSITE" id="PS50880"/>
    </source>
</evidence>
<dbReference type="EMBL" id="JASHIF010000017">
    <property type="protein sequence ID" value="MDI9861131.1"/>
    <property type="molecule type" value="Genomic_DNA"/>
</dbReference>
<accession>A0ABT6YD69</accession>
<dbReference type="Gene3D" id="3.40.50.670">
    <property type="match status" value="1"/>
</dbReference>
<protein>
    <recommendedName>
        <fullName evidence="10">DNA gyrase subunit B</fullName>
        <ecNumber evidence="10">5.6.2.2</ecNumber>
    </recommendedName>
</protein>
<feature type="binding site" evidence="10">
    <location>
        <position position="515"/>
    </location>
    <ligand>
        <name>Mg(2+)</name>
        <dbReference type="ChEBI" id="CHEBI:18420"/>
        <label>1</label>
        <note>catalytic</note>
    </ligand>
</feature>
<proteinExistence type="inferred from homology"/>
<organism evidence="12 13">
    <name type="scientific">Flectobacillus roseus</name>
    <dbReference type="NCBI Taxonomy" id="502259"/>
    <lineage>
        <taxon>Bacteria</taxon>
        <taxon>Pseudomonadati</taxon>
        <taxon>Bacteroidota</taxon>
        <taxon>Cytophagia</taxon>
        <taxon>Cytophagales</taxon>
        <taxon>Flectobacillaceae</taxon>
        <taxon>Flectobacillus</taxon>
    </lineage>
</organism>
<feature type="domain" description="Toprim" evidence="11">
    <location>
        <begin position="431"/>
        <end position="550"/>
    </location>
</feature>
<dbReference type="PROSITE" id="PS50880">
    <property type="entry name" value="TOPRIM"/>
    <property type="match status" value="1"/>
</dbReference>
<dbReference type="InterPro" id="IPR013759">
    <property type="entry name" value="Topo_IIA_B_C"/>
</dbReference>
<dbReference type="PANTHER" id="PTHR45866">
    <property type="entry name" value="DNA GYRASE/TOPOISOMERASE SUBUNIT B"/>
    <property type="match status" value="1"/>
</dbReference>
<keyword evidence="6 10" id="KW-0460">Magnesium</keyword>
<feature type="binding site" evidence="10">
    <location>
        <position position="515"/>
    </location>
    <ligand>
        <name>Mg(2+)</name>
        <dbReference type="ChEBI" id="CHEBI:18420"/>
        <label>2</label>
    </ligand>
</feature>
<comment type="subcellular location">
    <subcellularLocation>
        <location evidence="10">Cytoplasm</location>
    </subcellularLocation>
</comment>
<dbReference type="Gene3D" id="3.30.565.10">
    <property type="entry name" value="Histidine kinase-like ATPase, C-terminal domain"/>
    <property type="match status" value="1"/>
</dbReference>
<dbReference type="PROSITE" id="PS00177">
    <property type="entry name" value="TOPOISOMERASE_II"/>
    <property type="match status" value="1"/>
</dbReference>
<evidence type="ECO:0000313" key="12">
    <source>
        <dbReference type="EMBL" id="MDI9861131.1"/>
    </source>
</evidence>
<reference evidence="12 13" key="1">
    <citation type="submission" date="2023-05" db="EMBL/GenBank/DDBJ databases">
        <title>Novel species of genus Flectobacillus isolated from stream in China.</title>
        <authorList>
            <person name="Lu H."/>
        </authorList>
    </citation>
    <scope>NUCLEOTIDE SEQUENCE [LARGE SCALE GENOMIC DNA]</scope>
    <source>
        <strain evidence="12 13">KCTC 42575</strain>
    </source>
</reference>
<evidence type="ECO:0000256" key="10">
    <source>
        <dbReference type="HAMAP-Rule" id="MF_01898"/>
    </source>
</evidence>
<dbReference type="CDD" id="cd16928">
    <property type="entry name" value="HATPase_GyrB-like"/>
    <property type="match status" value="1"/>
</dbReference>
<name>A0ABT6YD69_9BACT</name>
<dbReference type="Pfam" id="PF00986">
    <property type="entry name" value="DNA_gyraseB_C"/>
    <property type="match status" value="1"/>
</dbReference>
<keyword evidence="8" id="KW-0238">DNA-binding</keyword>
<feature type="site" description="Interaction with DNA" evidence="10">
    <location>
        <position position="462"/>
    </location>
</feature>
<dbReference type="Gene3D" id="3.30.230.10">
    <property type="match status" value="1"/>
</dbReference>
<evidence type="ECO:0000256" key="3">
    <source>
        <dbReference type="ARBA" id="ARBA00022723"/>
    </source>
</evidence>
<dbReference type="SUPFAM" id="SSF55874">
    <property type="entry name" value="ATPase domain of HSP90 chaperone/DNA topoisomerase II/histidine kinase"/>
    <property type="match status" value="1"/>
</dbReference>
<dbReference type="SMART" id="SM00387">
    <property type="entry name" value="HATPase_c"/>
    <property type="match status" value="1"/>
</dbReference>
<dbReference type="InterPro" id="IPR011557">
    <property type="entry name" value="GyrB"/>
</dbReference>
<dbReference type="PRINTS" id="PR00418">
    <property type="entry name" value="TPI2FAMILY"/>
</dbReference>
<comment type="similarity">
    <text evidence="2 10">Belongs to the type II topoisomerase GyrB family.</text>
</comment>
<dbReference type="RefSeq" id="WP_283345627.1">
    <property type="nucleotide sequence ID" value="NZ_JASHIF010000017.1"/>
</dbReference>
<dbReference type="CDD" id="cd00822">
    <property type="entry name" value="TopoII_Trans_DNA_gyrase"/>
    <property type="match status" value="1"/>
</dbReference>
<gene>
    <name evidence="10 12" type="primary">gyrB</name>
    <name evidence="12" type="ORF">QM524_18080</name>
</gene>
<dbReference type="InterPro" id="IPR020568">
    <property type="entry name" value="Ribosomal_Su5_D2-typ_SF"/>
</dbReference>
<dbReference type="Proteomes" id="UP001236507">
    <property type="component" value="Unassembled WGS sequence"/>
</dbReference>
<evidence type="ECO:0000256" key="9">
    <source>
        <dbReference type="ARBA" id="ARBA00023235"/>
    </source>
</evidence>
<keyword evidence="7 10" id="KW-0799">Topoisomerase</keyword>
<dbReference type="SUPFAM" id="SSF56719">
    <property type="entry name" value="Type II DNA topoisomerase"/>
    <property type="match status" value="1"/>
</dbReference>
<dbReference type="NCBIfam" id="NF004189">
    <property type="entry name" value="PRK05644.1"/>
    <property type="match status" value="1"/>
</dbReference>
<comment type="function">
    <text evidence="10">A type II topoisomerase that negatively supercoils closed circular double-stranded (ds) DNA in an ATP-dependent manner to modulate DNA topology and maintain chromosomes in an underwound state. Negative supercoiling favors strand separation, and DNA replication, transcription, recombination and repair, all of which involve strand separation. Also able to catalyze the interconversion of other topological isomers of dsDNA rings, including catenanes and knotted rings. Type II topoisomerases break and join 2 DNA strands simultaneously in an ATP-dependent manner.</text>
</comment>
<dbReference type="CDD" id="cd03366">
    <property type="entry name" value="TOPRIM_TopoIIA_GyrB"/>
    <property type="match status" value="1"/>
</dbReference>
<dbReference type="InterPro" id="IPR006171">
    <property type="entry name" value="TOPRIM_dom"/>
</dbReference>
<evidence type="ECO:0000256" key="8">
    <source>
        <dbReference type="ARBA" id="ARBA00023125"/>
    </source>
</evidence>
<comment type="caution">
    <text evidence="12">The sequence shown here is derived from an EMBL/GenBank/DDBJ whole genome shotgun (WGS) entry which is preliminary data.</text>
</comment>
<feature type="binding site" evidence="10">
    <location>
        <position position="437"/>
    </location>
    <ligand>
        <name>Mg(2+)</name>
        <dbReference type="ChEBI" id="CHEBI:18420"/>
        <label>1</label>
        <note>catalytic</note>
    </ligand>
</feature>
<keyword evidence="4 10" id="KW-0547">Nucleotide-binding</keyword>
<evidence type="ECO:0000313" key="13">
    <source>
        <dbReference type="Proteomes" id="UP001236507"/>
    </source>
</evidence>
<dbReference type="SUPFAM" id="SSF54211">
    <property type="entry name" value="Ribosomal protein S5 domain 2-like"/>
    <property type="match status" value="1"/>
</dbReference>
<evidence type="ECO:0000256" key="5">
    <source>
        <dbReference type="ARBA" id="ARBA00022840"/>
    </source>
</evidence>
<feature type="binding site" evidence="10">
    <location>
        <position position="517"/>
    </location>
    <ligand>
        <name>Mg(2+)</name>
        <dbReference type="ChEBI" id="CHEBI:18420"/>
        <label>2</label>
    </ligand>
</feature>
<keyword evidence="13" id="KW-1185">Reference proteome</keyword>
<dbReference type="InterPro" id="IPR001241">
    <property type="entry name" value="Topo_IIA"/>
</dbReference>
<evidence type="ECO:0000256" key="6">
    <source>
        <dbReference type="ARBA" id="ARBA00022842"/>
    </source>
</evidence>
<evidence type="ECO:0000256" key="2">
    <source>
        <dbReference type="ARBA" id="ARBA00010708"/>
    </source>
</evidence>
<evidence type="ECO:0000256" key="4">
    <source>
        <dbReference type="ARBA" id="ARBA00022741"/>
    </source>
</evidence>
<dbReference type="Pfam" id="PF01751">
    <property type="entry name" value="Toprim"/>
    <property type="match status" value="1"/>
</dbReference>
<dbReference type="InterPro" id="IPR002288">
    <property type="entry name" value="DNA_gyrase_B_C"/>
</dbReference>